<reference evidence="1 2" key="1">
    <citation type="submission" date="2023-10" db="EMBL/GenBank/DDBJ databases">
        <title>Marimonas sp. nov. isolated from tidal mud flat.</title>
        <authorList>
            <person name="Jaincy N.J."/>
            <person name="Srinivasan S."/>
            <person name="Lee S.-S."/>
        </authorList>
    </citation>
    <scope>NUCLEOTIDE SEQUENCE [LARGE SCALE GENOMIC DNA]</scope>
    <source>
        <strain evidence="1 2">MJ-SS3</strain>
    </source>
</reference>
<sequence length="138" mass="16655">MKPQEEYKSFNSKKSIEELQYIMLQYNKRLLELETEQNFYNFLIGASVFKNQILNVFEILEQFKNELNINLKTIRELLDKVDSQIDLISKKIECDNLLCDSFFVREYDDLELEIYSFFQNISDFKSQFFSYMESTIKS</sequence>
<dbReference type="EMBL" id="JAWHTF010000002">
    <property type="protein sequence ID" value="MDU8885706.1"/>
    <property type="molecule type" value="Genomic_DNA"/>
</dbReference>
<keyword evidence="2" id="KW-1185">Reference proteome</keyword>
<protein>
    <submittedName>
        <fullName evidence="1">Uncharacterized protein</fullName>
    </submittedName>
</protein>
<evidence type="ECO:0000313" key="2">
    <source>
        <dbReference type="Proteomes" id="UP001268651"/>
    </source>
</evidence>
<proteinExistence type="predicted"/>
<accession>A0ABU3U5L8</accession>
<dbReference type="RefSeq" id="WP_316661615.1">
    <property type="nucleotide sequence ID" value="NZ_JAWHTF010000002.1"/>
</dbReference>
<comment type="caution">
    <text evidence="1">The sequence shown here is derived from an EMBL/GenBank/DDBJ whole genome shotgun (WGS) entry which is preliminary data.</text>
</comment>
<gene>
    <name evidence="1" type="ORF">RXV94_06005</name>
</gene>
<evidence type="ECO:0000313" key="1">
    <source>
        <dbReference type="EMBL" id="MDU8885706.1"/>
    </source>
</evidence>
<name>A0ABU3U5L8_9FLAO</name>
<dbReference type="Proteomes" id="UP001268651">
    <property type="component" value="Unassembled WGS sequence"/>
</dbReference>
<organism evidence="1 2">
    <name type="scientific">Gilvirhabdus luticola</name>
    <dbReference type="NCBI Taxonomy" id="3079858"/>
    <lineage>
        <taxon>Bacteria</taxon>
        <taxon>Pseudomonadati</taxon>
        <taxon>Bacteroidota</taxon>
        <taxon>Flavobacteriia</taxon>
        <taxon>Flavobacteriales</taxon>
        <taxon>Flavobacteriaceae</taxon>
        <taxon>Gilvirhabdus</taxon>
    </lineage>
</organism>